<name>A0A3M8LR40_9MICO</name>
<comment type="similarity">
    <text evidence="1">Belongs to the BtpA family.</text>
</comment>
<accession>A0A3M8LR40</accession>
<dbReference type="NCBIfam" id="TIGR00259">
    <property type="entry name" value="thylakoid_BtpA"/>
    <property type="match status" value="1"/>
</dbReference>
<dbReference type="RefSeq" id="WP_123044379.1">
    <property type="nucleotide sequence ID" value="NZ_RDSR01000001.1"/>
</dbReference>
<dbReference type="InterPro" id="IPR011060">
    <property type="entry name" value="RibuloseP-bd_barrel"/>
</dbReference>
<dbReference type="PIRSF" id="PIRSF005956">
    <property type="entry name" value="BtpA"/>
    <property type="match status" value="1"/>
</dbReference>
<dbReference type="InterPro" id="IPR005137">
    <property type="entry name" value="BtpA"/>
</dbReference>
<dbReference type="PANTHER" id="PTHR21381:SF3">
    <property type="entry name" value="SGC REGION PROTEIN SGCQ-RELATED"/>
    <property type="match status" value="1"/>
</dbReference>
<dbReference type="EMBL" id="RDSR01000001">
    <property type="protein sequence ID" value="RNE67349.1"/>
    <property type="molecule type" value="Genomic_DNA"/>
</dbReference>
<evidence type="ECO:0000313" key="2">
    <source>
        <dbReference type="EMBL" id="RNE67349.1"/>
    </source>
</evidence>
<reference evidence="2 3" key="1">
    <citation type="submission" date="2018-11" db="EMBL/GenBank/DDBJ databases">
        <title>Cryobacterium sp. nov., isolated from rhizosphere soil of lettuce.</title>
        <authorList>
            <person name="Wang Y."/>
        </authorList>
    </citation>
    <scope>NUCLEOTIDE SEQUENCE [LARGE SCALE GENOMIC DNA]</scope>
    <source>
        <strain evidence="2 3">NEAU-85</strain>
    </source>
</reference>
<dbReference type="Pfam" id="PF03437">
    <property type="entry name" value="BtpA"/>
    <property type="match status" value="1"/>
</dbReference>
<evidence type="ECO:0000313" key="3">
    <source>
        <dbReference type="Proteomes" id="UP000279859"/>
    </source>
</evidence>
<dbReference type="PANTHER" id="PTHR21381">
    <property type="entry name" value="ZGC:162297"/>
    <property type="match status" value="1"/>
</dbReference>
<sequence length="274" mass="29358">MATWLHDVFPVAKPIIGMLHLSALPGDPGYDSKGGLATILDRARAELANLQEGGVDAVMFSNEFSLPYLTKTEPITAITMARIIGELHDEISVPFGVNVLWDGRASIDLAVATDAKFVREIFTGVYASDFGLWNTNVGETARHRRAVGGENVKLFFNIVPESAKYLADRDLEAITRTTVFATLPDAICVSGPTAGSQTDMDQLQAVKNAAGNVPVFVNTGVRANTAAAQLSVADGGVVGTYFKKDGVFENPVDPARVRELMGEVQKLRHTLPAS</sequence>
<proteinExistence type="inferred from homology"/>
<dbReference type="OrthoDB" id="9791357at2"/>
<dbReference type="SUPFAM" id="SSF51366">
    <property type="entry name" value="Ribulose-phoshate binding barrel"/>
    <property type="match status" value="1"/>
</dbReference>
<dbReference type="AlphaFoldDB" id="A0A3M8LR40"/>
<organism evidence="2 3">
    <name type="scientific">Cryobacterium tepidiphilum</name>
    <dbReference type="NCBI Taxonomy" id="2486026"/>
    <lineage>
        <taxon>Bacteria</taxon>
        <taxon>Bacillati</taxon>
        <taxon>Actinomycetota</taxon>
        <taxon>Actinomycetes</taxon>
        <taxon>Micrococcales</taxon>
        <taxon>Microbacteriaceae</taxon>
        <taxon>Cryobacterium</taxon>
    </lineage>
</organism>
<evidence type="ECO:0000256" key="1">
    <source>
        <dbReference type="ARBA" id="ARBA00006007"/>
    </source>
</evidence>
<gene>
    <name evidence="2" type="ORF">EEJ31_00805</name>
</gene>
<comment type="caution">
    <text evidence="2">The sequence shown here is derived from an EMBL/GenBank/DDBJ whole genome shotgun (WGS) entry which is preliminary data.</text>
</comment>
<dbReference type="Proteomes" id="UP000279859">
    <property type="component" value="Unassembled WGS sequence"/>
</dbReference>
<protein>
    <submittedName>
        <fullName evidence="2">BtpA/SgcQ family protein</fullName>
    </submittedName>
</protein>
<keyword evidence="3" id="KW-1185">Reference proteome</keyword>